<dbReference type="GO" id="GO:0004316">
    <property type="term" value="F:3-oxoacyl-[acyl-carrier-protein] reductase (NADPH) activity"/>
    <property type="evidence" value="ECO:0007669"/>
    <property type="project" value="UniProtKB-EC"/>
</dbReference>
<dbReference type="GO" id="GO:0019171">
    <property type="term" value="F:(3R)-hydroxyacyl-[acyl-carrier-protein] dehydratase activity"/>
    <property type="evidence" value="ECO:0007669"/>
    <property type="project" value="UniProtKB-EC"/>
</dbReference>
<comment type="catalytic activity">
    <reaction evidence="24">
        <text>(3R)-hydroxydodecanoyl-[ACP] = (2E)-dodecenoyl-[ACP] + H2O</text>
        <dbReference type="Rhea" id="RHEA:41876"/>
        <dbReference type="Rhea" id="RHEA-COMP:9642"/>
        <dbReference type="Rhea" id="RHEA-COMP:9643"/>
        <dbReference type="ChEBI" id="CHEBI:15377"/>
        <dbReference type="ChEBI" id="CHEBI:78470"/>
        <dbReference type="ChEBI" id="CHEBI:78472"/>
    </reaction>
    <physiologicalReaction direction="left-to-right" evidence="24">
        <dbReference type="Rhea" id="RHEA:41877"/>
    </physiologicalReaction>
</comment>
<evidence type="ECO:0000259" key="66">
    <source>
        <dbReference type="PROSITE" id="PS50075"/>
    </source>
</evidence>
<dbReference type="EC" id="2.3.1.41" evidence="6"/>
<dbReference type="CDD" id="cd05195">
    <property type="entry name" value="enoyl_red"/>
    <property type="match status" value="1"/>
</dbReference>
<dbReference type="OrthoDB" id="329835at2759"/>
<dbReference type="Gene3D" id="3.10.129.110">
    <property type="entry name" value="Polyketide synthase dehydratase"/>
    <property type="match status" value="1"/>
</dbReference>
<dbReference type="SUPFAM" id="SSF52151">
    <property type="entry name" value="FabD/lysophospholipase-like"/>
    <property type="match status" value="1"/>
</dbReference>
<dbReference type="InterPro" id="IPR049900">
    <property type="entry name" value="PKS_mFAS_DH"/>
</dbReference>
<dbReference type="InterPro" id="IPR020841">
    <property type="entry name" value="PKS_Beta-ketoAc_synthase_dom"/>
</dbReference>
<evidence type="ECO:0000256" key="52">
    <source>
        <dbReference type="ARBA" id="ARBA00048691"/>
    </source>
</evidence>
<evidence type="ECO:0000256" key="24">
    <source>
        <dbReference type="ARBA" id="ARBA00023351"/>
    </source>
</evidence>
<dbReference type="Pfam" id="PF21149">
    <property type="entry name" value="FAS_pseudo-KR"/>
    <property type="match status" value="1"/>
</dbReference>
<evidence type="ECO:0000256" key="41">
    <source>
        <dbReference type="ARBA" id="ARBA00047810"/>
    </source>
</evidence>
<dbReference type="InterPro" id="IPR020807">
    <property type="entry name" value="PKS_DH"/>
</dbReference>
<dbReference type="PANTHER" id="PTHR43775:SF7">
    <property type="entry name" value="FATTY ACID SYNTHASE"/>
    <property type="match status" value="1"/>
</dbReference>
<evidence type="ECO:0000256" key="44">
    <source>
        <dbReference type="ARBA" id="ARBA00047961"/>
    </source>
</evidence>
<dbReference type="CDD" id="cd00833">
    <property type="entry name" value="PKS"/>
    <property type="match status" value="1"/>
</dbReference>
<evidence type="ECO:0000256" key="11">
    <source>
        <dbReference type="ARBA" id="ARBA00022679"/>
    </source>
</evidence>
<evidence type="ECO:0000256" key="32">
    <source>
        <dbReference type="ARBA" id="ARBA00023442"/>
    </source>
</evidence>
<evidence type="ECO:0000256" key="7">
    <source>
        <dbReference type="ARBA" id="ARBA00018769"/>
    </source>
</evidence>
<accession>A0A7U3PEU1</accession>
<dbReference type="InterPro" id="IPR013968">
    <property type="entry name" value="PKS_KR"/>
</dbReference>
<evidence type="ECO:0000256" key="46">
    <source>
        <dbReference type="ARBA" id="ARBA00048281"/>
    </source>
</evidence>
<evidence type="ECO:0000256" key="62">
    <source>
        <dbReference type="ARBA" id="ARBA00049521"/>
    </source>
</evidence>
<evidence type="ECO:0000256" key="19">
    <source>
        <dbReference type="ARBA" id="ARBA00023027"/>
    </source>
</evidence>
<dbReference type="Pfam" id="PF16197">
    <property type="entry name" value="KAsynt_C_assoc"/>
    <property type="match status" value="2"/>
</dbReference>
<evidence type="ECO:0000256" key="59">
    <source>
        <dbReference type="ARBA" id="ARBA00049414"/>
    </source>
</evidence>
<dbReference type="Gene3D" id="3.90.180.10">
    <property type="entry name" value="Medium-chain alcohol dehydrogenases, catalytic domain"/>
    <property type="match status" value="1"/>
</dbReference>
<dbReference type="FunFam" id="3.40.50.720:FF:000209">
    <property type="entry name" value="Polyketide synthase Pks12"/>
    <property type="match status" value="1"/>
</dbReference>
<dbReference type="FunFam" id="3.90.180.10:FF:000015">
    <property type="entry name" value="Fatty acid synthase"/>
    <property type="match status" value="1"/>
</dbReference>
<comment type="catalytic activity">
    <reaction evidence="63">
        <text>octanoyl-[ACP] + malonyl-[ACP] + H(+) = 3-oxodecanoyl-[ACP] + holo-[ACP] + CO2</text>
        <dbReference type="Rhea" id="RHEA:41852"/>
        <dbReference type="Rhea" id="RHEA-COMP:9623"/>
        <dbReference type="Rhea" id="RHEA-COMP:9636"/>
        <dbReference type="Rhea" id="RHEA-COMP:9637"/>
        <dbReference type="Rhea" id="RHEA-COMP:9685"/>
        <dbReference type="ChEBI" id="CHEBI:15378"/>
        <dbReference type="ChEBI" id="CHEBI:16526"/>
        <dbReference type="ChEBI" id="CHEBI:64479"/>
        <dbReference type="ChEBI" id="CHEBI:78449"/>
        <dbReference type="ChEBI" id="CHEBI:78463"/>
        <dbReference type="ChEBI" id="CHEBI:78464"/>
    </reaction>
    <physiologicalReaction direction="left-to-right" evidence="63">
        <dbReference type="Rhea" id="RHEA:41853"/>
    </physiologicalReaction>
</comment>
<evidence type="ECO:0000256" key="50">
    <source>
        <dbReference type="ARBA" id="ARBA00048571"/>
    </source>
</evidence>
<dbReference type="FunFam" id="1.10.1200.10:FF:000013">
    <property type="entry name" value="Fatty acid synthase"/>
    <property type="match status" value="1"/>
</dbReference>
<dbReference type="GO" id="GO:0004312">
    <property type="term" value="F:fatty acid synthase activity"/>
    <property type="evidence" value="ECO:0007669"/>
    <property type="project" value="UniProtKB-EC"/>
</dbReference>
<comment type="catalytic activity">
    <reaction evidence="35">
        <text>hexanoyl-[ACP] + malonyl-[ACP] + H(+) = 3-oxooctanoyl-[ACP] + holo-[ACP] + CO2</text>
        <dbReference type="Rhea" id="RHEA:41836"/>
        <dbReference type="Rhea" id="RHEA-COMP:9623"/>
        <dbReference type="Rhea" id="RHEA-COMP:9632"/>
        <dbReference type="Rhea" id="RHEA-COMP:9633"/>
        <dbReference type="Rhea" id="RHEA-COMP:9685"/>
        <dbReference type="ChEBI" id="CHEBI:15378"/>
        <dbReference type="ChEBI" id="CHEBI:16526"/>
        <dbReference type="ChEBI" id="CHEBI:64479"/>
        <dbReference type="ChEBI" id="CHEBI:78449"/>
        <dbReference type="ChEBI" id="CHEBI:78459"/>
        <dbReference type="ChEBI" id="CHEBI:78460"/>
    </reaction>
    <physiologicalReaction direction="left-to-right" evidence="35">
        <dbReference type="Rhea" id="RHEA:41837"/>
    </physiologicalReaction>
</comment>
<feature type="region of interest" description="N-terminal hotdog fold" evidence="64">
    <location>
        <begin position="914"/>
        <end position="1041"/>
    </location>
</feature>
<evidence type="ECO:0000256" key="28">
    <source>
        <dbReference type="ARBA" id="ARBA00023398"/>
    </source>
</evidence>
<dbReference type="UniPathway" id="UPA00094"/>
<comment type="catalytic activity">
    <reaction evidence="61">
        <text>butanoyl-[ACP] + malonyl-[ACP] + H(+) = 3-oxohexanoyl-[ACP] + holo-[ACP] + CO2</text>
        <dbReference type="Rhea" id="RHEA:41820"/>
        <dbReference type="Rhea" id="RHEA-COMP:9623"/>
        <dbReference type="Rhea" id="RHEA-COMP:9628"/>
        <dbReference type="Rhea" id="RHEA-COMP:9629"/>
        <dbReference type="Rhea" id="RHEA-COMP:9685"/>
        <dbReference type="ChEBI" id="CHEBI:15378"/>
        <dbReference type="ChEBI" id="CHEBI:16526"/>
        <dbReference type="ChEBI" id="CHEBI:64479"/>
        <dbReference type="ChEBI" id="CHEBI:78449"/>
        <dbReference type="ChEBI" id="CHEBI:78454"/>
        <dbReference type="ChEBI" id="CHEBI:78456"/>
    </reaction>
    <physiologicalReaction direction="left-to-right" evidence="61">
        <dbReference type="Rhea" id="RHEA:41821"/>
    </physiologicalReaction>
</comment>
<keyword evidence="13" id="KW-0378">Hydrolase</keyword>
<keyword evidence="17" id="KW-0007">Acetylation</keyword>
<evidence type="ECO:0000256" key="60">
    <source>
        <dbReference type="ARBA" id="ARBA00049422"/>
    </source>
</evidence>
<dbReference type="RefSeq" id="XP_069948171.1">
    <property type="nucleotide sequence ID" value="XM_070092070.1"/>
</dbReference>
<comment type="catalytic activity">
    <reaction evidence="23">
        <text>(3R)-hydroxyoctanoyl-[ACP] = (2E)-octenoyl-[ACP] + H2O</text>
        <dbReference type="Rhea" id="RHEA:41844"/>
        <dbReference type="Rhea" id="RHEA-COMP:9634"/>
        <dbReference type="Rhea" id="RHEA-COMP:9635"/>
        <dbReference type="ChEBI" id="CHEBI:15377"/>
        <dbReference type="ChEBI" id="CHEBI:78461"/>
        <dbReference type="ChEBI" id="CHEBI:78462"/>
    </reaction>
    <physiologicalReaction direction="left-to-right" evidence="23">
        <dbReference type="Rhea" id="RHEA:41845"/>
    </physiologicalReaction>
</comment>
<comment type="catalytic activity">
    <reaction evidence="45">
        <text>hexadecanoyl-[ACP] + malonyl-[ACP] + H(+) = 3-oxooctadecanoyl-[ACP] + holo-[ACP] + CO2</text>
        <dbReference type="Rhea" id="RHEA:41916"/>
        <dbReference type="Rhea" id="RHEA-COMP:9623"/>
        <dbReference type="Rhea" id="RHEA-COMP:9652"/>
        <dbReference type="Rhea" id="RHEA-COMP:9653"/>
        <dbReference type="Rhea" id="RHEA-COMP:9685"/>
        <dbReference type="ChEBI" id="CHEBI:15378"/>
        <dbReference type="ChEBI" id="CHEBI:16526"/>
        <dbReference type="ChEBI" id="CHEBI:64479"/>
        <dbReference type="ChEBI" id="CHEBI:78449"/>
        <dbReference type="ChEBI" id="CHEBI:78483"/>
        <dbReference type="ChEBI" id="CHEBI:78487"/>
    </reaction>
    <physiologicalReaction direction="left-to-right" evidence="45">
        <dbReference type="Rhea" id="RHEA:41917"/>
    </physiologicalReaction>
</comment>
<evidence type="ECO:0000256" key="51">
    <source>
        <dbReference type="ARBA" id="ARBA00048650"/>
    </source>
</evidence>
<dbReference type="PROSITE" id="PS52004">
    <property type="entry name" value="KS3_2"/>
    <property type="match status" value="1"/>
</dbReference>
<dbReference type="Pfam" id="PF13602">
    <property type="entry name" value="ADH_zinc_N_2"/>
    <property type="match status" value="1"/>
</dbReference>
<evidence type="ECO:0000256" key="65">
    <source>
        <dbReference type="SAM" id="MobiDB-lite"/>
    </source>
</evidence>
<comment type="function">
    <text evidence="32">Fatty acid synthetase is a multifunctional enzyme that catalyzes the de novo biosynthesis of long-chain saturated fatty acids starting from acetyl-CoA and malonyl-CoA in the presence of NADPH. This multifunctional protein contains 7 catalytic activities and a site for the binding of the prosthetic group 4'-phosphopantetheine of the acyl carrier protein ([ACP]) domain.</text>
</comment>
<comment type="catalytic activity">
    <reaction evidence="46">
        <text>(2E)-dodecenoyl-[ACP] + NADPH + H(+) = dodecanoyl-[ACP] + NADP(+)</text>
        <dbReference type="Rhea" id="RHEA:41880"/>
        <dbReference type="Rhea" id="RHEA-COMP:9643"/>
        <dbReference type="Rhea" id="RHEA-COMP:9644"/>
        <dbReference type="ChEBI" id="CHEBI:15378"/>
        <dbReference type="ChEBI" id="CHEBI:57783"/>
        <dbReference type="ChEBI" id="CHEBI:58349"/>
        <dbReference type="ChEBI" id="CHEBI:65264"/>
        <dbReference type="ChEBI" id="CHEBI:78472"/>
    </reaction>
    <physiologicalReaction direction="left-to-right" evidence="46">
        <dbReference type="Rhea" id="RHEA:41881"/>
    </physiologicalReaction>
</comment>
<evidence type="ECO:0000256" key="39">
    <source>
        <dbReference type="ARBA" id="ARBA00047500"/>
    </source>
</evidence>
<evidence type="ECO:0000256" key="53">
    <source>
        <dbReference type="ARBA" id="ARBA00048704"/>
    </source>
</evidence>
<evidence type="ECO:0000256" key="56">
    <source>
        <dbReference type="ARBA" id="ARBA00049109"/>
    </source>
</evidence>
<comment type="catalytic activity">
    <reaction evidence="44">
        <text>acetyl-[ACP] + malonyl-[ACP] + H(+) = 3-oxobutanoyl-[ACP] + holo-[ACP] + CO2</text>
        <dbReference type="Rhea" id="RHEA:41800"/>
        <dbReference type="Rhea" id="RHEA-COMP:9621"/>
        <dbReference type="Rhea" id="RHEA-COMP:9623"/>
        <dbReference type="Rhea" id="RHEA-COMP:9625"/>
        <dbReference type="Rhea" id="RHEA-COMP:9685"/>
        <dbReference type="ChEBI" id="CHEBI:15378"/>
        <dbReference type="ChEBI" id="CHEBI:16526"/>
        <dbReference type="ChEBI" id="CHEBI:64479"/>
        <dbReference type="ChEBI" id="CHEBI:78446"/>
        <dbReference type="ChEBI" id="CHEBI:78449"/>
        <dbReference type="ChEBI" id="CHEBI:78450"/>
    </reaction>
    <physiologicalReaction direction="left-to-right" evidence="44">
        <dbReference type="Rhea" id="RHEA:41801"/>
    </physiologicalReaction>
</comment>
<evidence type="ECO:0000256" key="14">
    <source>
        <dbReference type="ARBA" id="ARBA00022832"/>
    </source>
</evidence>
<dbReference type="GO" id="GO:0016297">
    <property type="term" value="F:fatty acyl-[ACP] hydrolase activity"/>
    <property type="evidence" value="ECO:0007669"/>
    <property type="project" value="UniProtKB-EC"/>
</dbReference>
<comment type="catalytic activity">
    <reaction evidence="55">
        <text>(2E)-octadecenoyl-[ACP] + NADPH + H(+) = octadecanoyl-[ACP] + NADP(+)</text>
        <dbReference type="Rhea" id="RHEA:41928"/>
        <dbReference type="Rhea" id="RHEA-COMP:9655"/>
        <dbReference type="Rhea" id="RHEA-COMP:9656"/>
        <dbReference type="ChEBI" id="CHEBI:15378"/>
        <dbReference type="ChEBI" id="CHEBI:57783"/>
        <dbReference type="ChEBI" id="CHEBI:58349"/>
        <dbReference type="ChEBI" id="CHEBI:78489"/>
        <dbReference type="ChEBI" id="CHEBI:78495"/>
    </reaction>
    <physiologicalReaction direction="left-to-right" evidence="55">
        <dbReference type="Rhea" id="RHEA:41929"/>
    </physiologicalReaction>
</comment>
<evidence type="ECO:0000256" key="36">
    <source>
        <dbReference type="ARBA" id="ARBA00047400"/>
    </source>
</evidence>
<dbReference type="InterPro" id="IPR018201">
    <property type="entry name" value="Ketoacyl_synth_AS"/>
</dbReference>
<comment type="catalytic activity">
    <reaction evidence="60">
        <text>3-oxooctanoyl-[ACP] + NADPH + H(+) = (3R)-hydroxyoctanoyl-[ACP] + NADP(+)</text>
        <dbReference type="Rhea" id="RHEA:41840"/>
        <dbReference type="Rhea" id="RHEA-COMP:9633"/>
        <dbReference type="Rhea" id="RHEA-COMP:9634"/>
        <dbReference type="ChEBI" id="CHEBI:15378"/>
        <dbReference type="ChEBI" id="CHEBI:57783"/>
        <dbReference type="ChEBI" id="CHEBI:58349"/>
        <dbReference type="ChEBI" id="CHEBI:78460"/>
        <dbReference type="ChEBI" id="CHEBI:78461"/>
    </reaction>
    <physiologicalReaction direction="left-to-right" evidence="60">
        <dbReference type="Rhea" id="RHEA:41841"/>
    </physiologicalReaction>
</comment>
<evidence type="ECO:0000256" key="17">
    <source>
        <dbReference type="ARBA" id="ARBA00022990"/>
    </source>
</evidence>
<feature type="region of interest" description="Disordered" evidence="65">
    <location>
        <begin position="2133"/>
        <end position="2152"/>
    </location>
</feature>
<dbReference type="SUPFAM" id="SSF51735">
    <property type="entry name" value="NAD(P)-binding Rossmann-fold domains"/>
    <property type="match status" value="2"/>
</dbReference>
<evidence type="ECO:0000256" key="18">
    <source>
        <dbReference type="ARBA" id="ARBA00023002"/>
    </source>
</evidence>
<dbReference type="GO" id="GO:0004315">
    <property type="term" value="F:3-oxoacyl-[acyl-carrier-protein] synthase activity"/>
    <property type="evidence" value="ECO:0007669"/>
    <property type="project" value="UniProtKB-EC"/>
</dbReference>
<comment type="catalytic activity">
    <reaction evidence="54">
        <text>3-oxotetradecanoyl-[ACP] + NADPH + H(+) = (3R)-hydroxytetradecanoyl-[ACP] + NADP(+)</text>
        <dbReference type="Rhea" id="RHEA:41888"/>
        <dbReference type="Rhea" id="RHEA-COMP:9645"/>
        <dbReference type="Rhea" id="RHEA-COMP:9646"/>
        <dbReference type="ChEBI" id="CHEBI:15378"/>
        <dbReference type="ChEBI" id="CHEBI:57783"/>
        <dbReference type="ChEBI" id="CHEBI:58349"/>
        <dbReference type="ChEBI" id="CHEBI:78473"/>
        <dbReference type="ChEBI" id="CHEBI:78474"/>
    </reaction>
    <physiologicalReaction direction="left-to-right" evidence="54">
        <dbReference type="Rhea" id="RHEA:41889"/>
    </physiologicalReaction>
</comment>
<proteinExistence type="evidence at transcript level"/>
<dbReference type="SMART" id="SM00825">
    <property type="entry name" value="PKS_KS"/>
    <property type="match status" value="1"/>
</dbReference>
<feature type="active site" description="Proton donor; for dehydratase activity" evidence="64">
    <location>
        <position position="1108"/>
    </location>
</feature>
<evidence type="ECO:0000256" key="54">
    <source>
        <dbReference type="ARBA" id="ARBA00048935"/>
    </source>
</evidence>
<evidence type="ECO:0000256" key="35">
    <source>
        <dbReference type="ARBA" id="ARBA00047394"/>
    </source>
</evidence>
<dbReference type="KEGG" id="cqd:128692993"/>
<evidence type="ECO:0000256" key="10">
    <source>
        <dbReference type="ARBA" id="ARBA00022553"/>
    </source>
</evidence>
<dbReference type="InterPro" id="IPR049552">
    <property type="entry name" value="PKS_DH_N"/>
</dbReference>
<dbReference type="EC" id="2.3.1.85" evidence="4"/>
<evidence type="ECO:0000256" key="57">
    <source>
        <dbReference type="ARBA" id="ARBA00049171"/>
    </source>
</evidence>
<evidence type="ECO:0000256" key="61">
    <source>
        <dbReference type="ARBA" id="ARBA00049449"/>
    </source>
</evidence>
<organism evidence="69">
    <name type="scientific">Cherax quadricarinatus</name>
    <name type="common">Australian red claw crayfish</name>
    <dbReference type="NCBI Taxonomy" id="27406"/>
    <lineage>
        <taxon>Eukaryota</taxon>
        <taxon>Metazoa</taxon>
        <taxon>Ecdysozoa</taxon>
        <taxon>Arthropoda</taxon>
        <taxon>Crustacea</taxon>
        <taxon>Multicrustacea</taxon>
        <taxon>Malacostraca</taxon>
        <taxon>Eumalacostraca</taxon>
        <taxon>Eucarida</taxon>
        <taxon>Decapoda</taxon>
        <taxon>Pleocyemata</taxon>
        <taxon>Astacidea</taxon>
        <taxon>Parastacoidea</taxon>
        <taxon>Parastacidae</taxon>
        <taxon>Cherax</taxon>
    </lineage>
</organism>
<keyword evidence="19" id="KW-0520">NAD</keyword>
<evidence type="ECO:0000256" key="58">
    <source>
        <dbReference type="ARBA" id="ARBA00049263"/>
    </source>
</evidence>
<evidence type="ECO:0000256" key="6">
    <source>
        <dbReference type="ARBA" id="ARBA00013191"/>
    </source>
</evidence>
<dbReference type="Gene3D" id="3.40.366.10">
    <property type="entry name" value="Malonyl-Coenzyme A Acyl Carrier Protein, domain 2"/>
    <property type="match status" value="1"/>
</dbReference>
<dbReference type="InterPro" id="IPR036291">
    <property type="entry name" value="NAD(P)-bd_dom_sf"/>
</dbReference>
<comment type="catalytic activity">
    <reaction evidence="25">
        <text>(3R)-hydroxyhexanoyl-[ACP] = (2E)-hexenoyl-[ACP] + H2O</text>
        <dbReference type="Rhea" id="RHEA:41828"/>
        <dbReference type="Rhea" id="RHEA-COMP:9630"/>
        <dbReference type="Rhea" id="RHEA-COMP:9631"/>
        <dbReference type="ChEBI" id="CHEBI:15377"/>
        <dbReference type="ChEBI" id="CHEBI:78457"/>
        <dbReference type="ChEBI" id="CHEBI:78458"/>
    </reaction>
    <physiologicalReaction direction="left-to-right" evidence="25">
        <dbReference type="Rhea" id="RHEA:41829"/>
    </physiologicalReaction>
</comment>
<dbReference type="InterPro" id="IPR016039">
    <property type="entry name" value="Thiolase-like"/>
</dbReference>
<dbReference type="GeneID" id="128692993"/>
<dbReference type="GO" id="GO:0141148">
    <property type="term" value="F:enoyl-[acyl-carrier-protein] reductase (NADPH) activity"/>
    <property type="evidence" value="ECO:0007669"/>
    <property type="project" value="UniProtKB-EC"/>
</dbReference>
<dbReference type="PROSITE" id="PS00606">
    <property type="entry name" value="KS3_1"/>
    <property type="match status" value="1"/>
</dbReference>
<comment type="catalytic activity">
    <reaction evidence="41">
        <text>(2E)-hexadecenoyl-[ACP] + NADPH + H(+) = hexadecanoyl-[ACP] + NADP(+)</text>
        <dbReference type="Rhea" id="RHEA:41912"/>
        <dbReference type="Rhea" id="RHEA-COMP:9651"/>
        <dbReference type="Rhea" id="RHEA-COMP:9652"/>
        <dbReference type="ChEBI" id="CHEBI:15378"/>
        <dbReference type="ChEBI" id="CHEBI:57783"/>
        <dbReference type="ChEBI" id="CHEBI:58349"/>
        <dbReference type="ChEBI" id="CHEBI:78481"/>
        <dbReference type="ChEBI" id="CHEBI:78483"/>
    </reaction>
    <physiologicalReaction direction="left-to-right" evidence="41">
        <dbReference type="Rhea" id="RHEA:41913"/>
    </physiologicalReaction>
</comment>
<dbReference type="InterPro" id="IPR049391">
    <property type="entry name" value="FAS_pseudo-KR"/>
</dbReference>
<comment type="catalytic activity">
    <reaction evidence="48">
        <text>(2E)-octenoyl-[ACP] + NADPH + H(+) = octanoyl-[ACP] + NADP(+)</text>
        <dbReference type="Rhea" id="RHEA:41848"/>
        <dbReference type="Rhea" id="RHEA-COMP:9635"/>
        <dbReference type="Rhea" id="RHEA-COMP:9636"/>
        <dbReference type="ChEBI" id="CHEBI:15378"/>
        <dbReference type="ChEBI" id="CHEBI:57783"/>
        <dbReference type="ChEBI" id="CHEBI:58349"/>
        <dbReference type="ChEBI" id="CHEBI:78462"/>
        <dbReference type="ChEBI" id="CHEBI:78463"/>
    </reaction>
    <physiologicalReaction direction="left-to-right" evidence="48">
        <dbReference type="Rhea" id="RHEA:41849"/>
    </physiologicalReaction>
</comment>
<evidence type="ECO:0000256" key="29">
    <source>
        <dbReference type="ARBA" id="ARBA00023399"/>
    </source>
</evidence>
<evidence type="ECO:0000256" key="47">
    <source>
        <dbReference type="ARBA" id="ARBA00048289"/>
    </source>
</evidence>
<dbReference type="InterPro" id="IPR036736">
    <property type="entry name" value="ACP-like_sf"/>
</dbReference>
<evidence type="ECO:0000256" key="9">
    <source>
        <dbReference type="ARBA" id="ARBA00022516"/>
    </source>
</evidence>
<dbReference type="CDD" id="cd08954">
    <property type="entry name" value="KR_1_FAS_SDR_x"/>
    <property type="match status" value="1"/>
</dbReference>
<comment type="catalytic activity">
    <reaction evidence="43">
        <text>3-oxobutanoyl-[ACP] + NADPH + H(+) = (3R)-hydroxybutanoyl-[ACP] + NADP(+)</text>
        <dbReference type="Rhea" id="RHEA:41804"/>
        <dbReference type="Rhea" id="RHEA-COMP:9625"/>
        <dbReference type="Rhea" id="RHEA-COMP:9626"/>
        <dbReference type="ChEBI" id="CHEBI:15378"/>
        <dbReference type="ChEBI" id="CHEBI:57783"/>
        <dbReference type="ChEBI" id="CHEBI:58349"/>
        <dbReference type="ChEBI" id="CHEBI:78450"/>
        <dbReference type="ChEBI" id="CHEBI:78451"/>
    </reaction>
    <physiologicalReaction direction="left-to-right" evidence="43">
        <dbReference type="Rhea" id="RHEA:41805"/>
    </physiologicalReaction>
</comment>
<comment type="catalytic activity">
    <reaction evidence="49">
        <text>a fatty acyl-[ACP] + malonyl-[ACP] + H(+) = a 3-oxoacyl-[ACP] + holo-[ACP] + CO2</text>
        <dbReference type="Rhea" id="RHEA:22836"/>
        <dbReference type="Rhea" id="RHEA-COMP:9623"/>
        <dbReference type="Rhea" id="RHEA-COMP:9685"/>
        <dbReference type="Rhea" id="RHEA-COMP:9916"/>
        <dbReference type="Rhea" id="RHEA-COMP:14125"/>
        <dbReference type="ChEBI" id="CHEBI:15378"/>
        <dbReference type="ChEBI" id="CHEBI:16526"/>
        <dbReference type="ChEBI" id="CHEBI:64479"/>
        <dbReference type="ChEBI" id="CHEBI:78449"/>
        <dbReference type="ChEBI" id="CHEBI:78776"/>
        <dbReference type="ChEBI" id="CHEBI:138651"/>
        <dbReference type="EC" id="2.3.1.41"/>
    </reaction>
    <physiologicalReaction direction="left-to-right" evidence="49">
        <dbReference type="Rhea" id="RHEA:22837"/>
    </physiologicalReaction>
</comment>
<evidence type="ECO:0000256" key="1">
    <source>
        <dbReference type="ARBA" id="ARBA00005189"/>
    </source>
</evidence>
<dbReference type="Pfam" id="PF08659">
    <property type="entry name" value="KR"/>
    <property type="match status" value="1"/>
</dbReference>
<dbReference type="InterPro" id="IPR001031">
    <property type="entry name" value="Thioesterase"/>
</dbReference>
<keyword evidence="15" id="KW-0521">NADP</keyword>
<dbReference type="InterPro" id="IPR011032">
    <property type="entry name" value="GroES-like_sf"/>
</dbReference>
<keyword evidence="11" id="KW-0808">Transferase</keyword>
<evidence type="ECO:0000256" key="12">
    <source>
        <dbReference type="ARBA" id="ARBA00022799"/>
    </source>
</evidence>
<evidence type="ECO:0000256" key="13">
    <source>
        <dbReference type="ARBA" id="ARBA00022801"/>
    </source>
</evidence>
<evidence type="ECO:0000256" key="25">
    <source>
        <dbReference type="ARBA" id="ARBA00023373"/>
    </source>
</evidence>
<evidence type="ECO:0000256" key="42">
    <source>
        <dbReference type="ARBA" id="ARBA00047897"/>
    </source>
</evidence>
<comment type="catalytic activity">
    <reaction evidence="37">
        <text>3-oxodecanoyl-[ACP] + NADPH + H(+) = (3R)-hydroxydecanoyl-[ACP] + NADP(+)</text>
        <dbReference type="Rhea" id="RHEA:41856"/>
        <dbReference type="Rhea" id="RHEA-COMP:9637"/>
        <dbReference type="Rhea" id="RHEA-COMP:9638"/>
        <dbReference type="ChEBI" id="CHEBI:15378"/>
        <dbReference type="ChEBI" id="CHEBI:57783"/>
        <dbReference type="ChEBI" id="CHEBI:58349"/>
        <dbReference type="ChEBI" id="CHEBI:78464"/>
        <dbReference type="ChEBI" id="CHEBI:78466"/>
    </reaction>
    <physiologicalReaction direction="left-to-right" evidence="37">
        <dbReference type="Rhea" id="RHEA:41857"/>
    </physiologicalReaction>
</comment>
<evidence type="ECO:0000259" key="68">
    <source>
        <dbReference type="PROSITE" id="PS52019"/>
    </source>
</evidence>
<comment type="catalytic activity">
    <reaction evidence="47">
        <text>tetradecanoyl-[ACP] + H2O = tetradecanoate + holo-[ACP] + H(+)</text>
        <dbReference type="Rhea" id="RHEA:30123"/>
        <dbReference type="Rhea" id="RHEA-COMP:9648"/>
        <dbReference type="Rhea" id="RHEA-COMP:9685"/>
        <dbReference type="ChEBI" id="CHEBI:15377"/>
        <dbReference type="ChEBI" id="CHEBI:15378"/>
        <dbReference type="ChEBI" id="CHEBI:30807"/>
        <dbReference type="ChEBI" id="CHEBI:64479"/>
        <dbReference type="ChEBI" id="CHEBI:78477"/>
        <dbReference type="EC" id="3.1.2.14"/>
    </reaction>
    <physiologicalReaction direction="left-to-right" evidence="47">
        <dbReference type="Rhea" id="RHEA:30124"/>
    </physiologicalReaction>
</comment>
<evidence type="ECO:0000256" key="43">
    <source>
        <dbReference type="ARBA" id="ARBA00047953"/>
    </source>
</evidence>
<comment type="catalytic activity">
    <reaction evidence="53">
        <text>hexadecanoyl-[ACP] + H2O = hexadecanoate + holo-[ACP] + H(+)</text>
        <dbReference type="Rhea" id="RHEA:41932"/>
        <dbReference type="Rhea" id="RHEA-COMP:9652"/>
        <dbReference type="Rhea" id="RHEA-COMP:9685"/>
        <dbReference type="ChEBI" id="CHEBI:7896"/>
        <dbReference type="ChEBI" id="CHEBI:15377"/>
        <dbReference type="ChEBI" id="CHEBI:15378"/>
        <dbReference type="ChEBI" id="CHEBI:64479"/>
        <dbReference type="ChEBI" id="CHEBI:78483"/>
        <dbReference type="EC" id="3.1.2.14"/>
    </reaction>
    <physiologicalReaction direction="left-to-right" evidence="53">
        <dbReference type="Rhea" id="RHEA:41933"/>
    </physiologicalReaction>
</comment>
<evidence type="ECO:0000256" key="30">
    <source>
        <dbReference type="ARBA" id="ARBA00023401"/>
    </source>
</evidence>
<dbReference type="InterPro" id="IPR057326">
    <property type="entry name" value="KR_dom"/>
</dbReference>
<dbReference type="GO" id="GO:0006633">
    <property type="term" value="P:fatty acid biosynthetic process"/>
    <property type="evidence" value="ECO:0007669"/>
    <property type="project" value="UniProtKB-UniPathway"/>
</dbReference>
<evidence type="ECO:0000256" key="64">
    <source>
        <dbReference type="PROSITE-ProRule" id="PRU01363"/>
    </source>
</evidence>
<dbReference type="Gene3D" id="1.10.1200.10">
    <property type="entry name" value="ACP-like"/>
    <property type="match status" value="1"/>
</dbReference>
<dbReference type="Gene3D" id="3.40.47.10">
    <property type="match status" value="1"/>
</dbReference>
<dbReference type="InterPro" id="IPR029058">
    <property type="entry name" value="AB_hydrolase_fold"/>
</dbReference>
<dbReference type="InterPro" id="IPR020806">
    <property type="entry name" value="PKS_PP-bd"/>
</dbReference>
<evidence type="ECO:0000256" key="20">
    <source>
        <dbReference type="ARBA" id="ARBA00023098"/>
    </source>
</evidence>
<dbReference type="InterPro" id="IPR032821">
    <property type="entry name" value="PKS_assoc"/>
</dbReference>
<evidence type="ECO:0000256" key="34">
    <source>
        <dbReference type="ARBA" id="ARBA00047300"/>
    </source>
</evidence>
<dbReference type="SMART" id="SM00822">
    <property type="entry name" value="PKS_KR"/>
    <property type="match status" value="1"/>
</dbReference>
<comment type="catalytic activity">
    <reaction evidence="39">
        <text>(2E)-butenoyl-[ACP] + NADPH + H(+) = butanoyl-[ACP] + NADP(+)</text>
        <dbReference type="Rhea" id="RHEA:41812"/>
        <dbReference type="Rhea" id="RHEA-COMP:9627"/>
        <dbReference type="Rhea" id="RHEA-COMP:9628"/>
        <dbReference type="ChEBI" id="CHEBI:15378"/>
        <dbReference type="ChEBI" id="CHEBI:57783"/>
        <dbReference type="ChEBI" id="CHEBI:58349"/>
        <dbReference type="ChEBI" id="CHEBI:78453"/>
        <dbReference type="ChEBI" id="CHEBI:78454"/>
    </reaction>
    <physiologicalReaction direction="left-to-right" evidence="39">
        <dbReference type="Rhea" id="RHEA:41813"/>
    </physiologicalReaction>
</comment>
<comment type="catalytic activity">
    <reaction evidence="27">
        <text>a (3R)-hydroxyacyl-[ACP] = a (2E)-enoyl-[ACP] + H2O</text>
        <dbReference type="Rhea" id="RHEA:13097"/>
        <dbReference type="Rhea" id="RHEA-COMP:9925"/>
        <dbReference type="Rhea" id="RHEA-COMP:9945"/>
        <dbReference type="ChEBI" id="CHEBI:15377"/>
        <dbReference type="ChEBI" id="CHEBI:78784"/>
        <dbReference type="ChEBI" id="CHEBI:78827"/>
        <dbReference type="EC" id="4.2.1.59"/>
    </reaction>
    <physiologicalReaction direction="left-to-right" evidence="27">
        <dbReference type="Rhea" id="RHEA:13098"/>
    </physiologicalReaction>
</comment>
<dbReference type="GO" id="GO:0004313">
    <property type="term" value="F:[acyl-carrier-protein] S-acetyltransferase activity"/>
    <property type="evidence" value="ECO:0007669"/>
    <property type="project" value="UniProtKB-EC"/>
</dbReference>
<keyword evidence="12" id="KW-0702">S-nitrosylation</keyword>
<keyword evidence="18" id="KW-0560">Oxidoreductase</keyword>
<evidence type="ECO:0000256" key="3">
    <source>
        <dbReference type="ARBA" id="ARBA00012480"/>
    </source>
</evidence>
<dbReference type="InterPro" id="IPR014043">
    <property type="entry name" value="Acyl_transferase_dom"/>
</dbReference>
<keyword evidence="20" id="KW-0443">Lipid metabolism</keyword>
<comment type="catalytic activity">
    <reaction evidence="30">
        <text>(3R)-hydroxyhexadecanoyl-[ACP] = (2E)-hexadecenoyl-[ACP] + H2O</text>
        <dbReference type="Rhea" id="RHEA:41908"/>
        <dbReference type="Rhea" id="RHEA-COMP:9650"/>
        <dbReference type="Rhea" id="RHEA-COMP:9651"/>
        <dbReference type="ChEBI" id="CHEBI:15377"/>
        <dbReference type="ChEBI" id="CHEBI:78480"/>
        <dbReference type="ChEBI" id="CHEBI:78481"/>
    </reaction>
    <physiologicalReaction direction="left-to-right" evidence="30">
        <dbReference type="Rhea" id="RHEA:41909"/>
    </physiologicalReaction>
</comment>
<keyword evidence="9" id="KW-0444">Lipid biosynthesis</keyword>
<dbReference type="EMBL" id="MN265406">
    <property type="protein sequence ID" value="QPF20888.1"/>
    <property type="molecule type" value="mRNA"/>
</dbReference>
<evidence type="ECO:0000256" key="40">
    <source>
        <dbReference type="ARBA" id="ARBA00047578"/>
    </source>
</evidence>
<comment type="catalytic activity">
    <reaction evidence="56">
        <text>decanoyl-[ACP] + malonyl-[ACP] + H(+) = 3-oxododecanoyl-[ACP] + holo-[ACP] + CO2</text>
        <dbReference type="Rhea" id="RHEA:41868"/>
        <dbReference type="Rhea" id="RHEA-COMP:9623"/>
        <dbReference type="Rhea" id="RHEA-COMP:9640"/>
        <dbReference type="Rhea" id="RHEA-COMP:9641"/>
        <dbReference type="Rhea" id="RHEA-COMP:9685"/>
        <dbReference type="ChEBI" id="CHEBI:15378"/>
        <dbReference type="ChEBI" id="CHEBI:16526"/>
        <dbReference type="ChEBI" id="CHEBI:64479"/>
        <dbReference type="ChEBI" id="CHEBI:78449"/>
        <dbReference type="ChEBI" id="CHEBI:78468"/>
        <dbReference type="ChEBI" id="CHEBI:78469"/>
    </reaction>
    <physiologicalReaction direction="left-to-right" evidence="56">
        <dbReference type="Rhea" id="RHEA:41869"/>
    </physiologicalReaction>
</comment>
<dbReference type="Pfam" id="PF00109">
    <property type="entry name" value="ketoacyl-synt"/>
    <property type="match status" value="1"/>
</dbReference>
<dbReference type="Pfam" id="PF00975">
    <property type="entry name" value="Thioesterase"/>
    <property type="match status" value="1"/>
</dbReference>
<dbReference type="GO" id="GO:0031177">
    <property type="term" value="F:phosphopantetheine binding"/>
    <property type="evidence" value="ECO:0007669"/>
    <property type="project" value="InterPro"/>
</dbReference>
<comment type="catalytic activity">
    <reaction evidence="58">
        <text>3-oxododecanoyl-[ACP] + NADPH + H(+) = (3R)-hydroxydodecanoyl-[ACP] + NADP(+)</text>
        <dbReference type="Rhea" id="RHEA:41872"/>
        <dbReference type="Rhea" id="RHEA-COMP:9641"/>
        <dbReference type="Rhea" id="RHEA-COMP:9642"/>
        <dbReference type="ChEBI" id="CHEBI:15378"/>
        <dbReference type="ChEBI" id="CHEBI:57783"/>
        <dbReference type="ChEBI" id="CHEBI:58349"/>
        <dbReference type="ChEBI" id="CHEBI:78469"/>
        <dbReference type="ChEBI" id="CHEBI:78470"/>
    </reaction>
    <physiologicalReaction direction="left-to-right" evidence="58">
        <dbReference type="Rhea" id="RHEA:41873"/>
    </physiologicalReaction>
</comment>
<comment type="catalytic activity">
    <reaction evidence="26">
        <text>(3R)-hydroxydecanoyl-[ACP] = (2E)-decenoyl-[ACP] + H2O</text>
        <dbReference type="Rhea" id="RHEA:41860"/>
        <dbReference type="Rhea" id="RHEA-COMP:9638"/>
        <dbReference type="Rhea" id="RHEA-COMP:9639"/>
        <dbReference type="ChEBI" id="CHEBI:15377"/>
        <dbReference type="ChEBI" id="CHEBI:78466"/>
        <dbReference type="ChEBI" id="CHEBI:78467"/>
    </reaction>
    <physiologicalReaction direction="left-to-right" evidence="26">
        <dbReference type="Rhea" id="RHEA:41861"/>
    </physiologicalReaction>
</comment>
<name>A0A7U3PEU1_CHEQU</name>
<evidence type="ECO:0000256" key="48">
    <source>
        <dbReference type="ARBA" id="ARBA00048420"/>
    </source>
</evidence>
<dbReference type="PROSITE" id="PS52019">
    <property type="entry name" value="PKS_MFAS_DH"/>
    <property type="match status" value="1"/>
</dbReference>
<dbReference type="SMART" id="SM00826">
    <property type="entry name" value="PKS_DH"/>
    <property type="match status" value="1"/>
</dbReference>
<dbReference type="SUPFAM" id="SSF55048">
    <property type="entry name" value="Probable ACP-binding domain of malonyl-CoA ACP transacylase"/>
    <property type="match status" value="1"/>
</dbReference>
<evidence type="ECO:0000256" key="33">
    <source>
        <dbReference type="ARBA" id="ARBA00044883"/>
    </source>
</evidence>
<dbReference type="SUPFAM" id="SSF53474">
    <property type="entry name" value="alpha/beta-Hydrolases"/>
    <property type="match status" value="1"/>
</dbReference>
<comment type="catalytic activity">
    <reaction evidence="31">
        <text>(3R)-hydroxybutanoyl-[ACP] = (2E)-butenoyl-[ACP] + H2O</text>
        <dbReference type="Rhea" id="RHEA:41808"/>
        <dbReference type="Rhea" id="RHEA-COMP:9626"/>
        <dbReference type="Rhea" id="RHEA-COMP:9627"/>
        <dbReference type="ChEBI" id="CHEBI:15377"/>
        <dbReference type="ChEBI" id="CHEBI:78451"/>
        <dbReference type="ChEBI" id="CHEBI:78453"/>
    </reaction>
    <physiologicalReaction direction="left-to-right" evidence="31">
        <dbReference type="Rhea" id="RHEA:41809"/>
    </physiologicalReaction>
</comment>
<feature type="active site" description="Proton acceptor; for dehydratase activity" evidence="64">
    <location>
        <position position="949"/>
    </location>
</feature>
<keyword evidence="21" id="KW-0275">Fatty acid biosynthesis</keyword>
<keyword evidence="8" id="KW-0596">Phosphopantetheine</keyword>
<dbReference type="InterPro" id="IPR001227">
    <property type="entry name" value="Ac_transferase_dom_sf"/>
</dbReference>
<dbReference type="SMART" id="SM00829">
    <property type="entry name" value="PKS_ER"/>
    <property type="match status" value="1"/>
</dbReference>
<dbReference type="EC" id="1.3.1.39" evidence="2"/>
<dbReference type="EC" id="3.1.2.14" evidence="3"/>
<feature type="domain" description="PKS/mFAS DH" evidence="68">
    <location>
        <begin position="914"/>
        <end position="1187"/>
    </location>
</feature>
<evidence type="ECO:0000256" key="38">
    <source>
        <dbReference type="ARBA" id="ARBA00047451"/>
    </source>
</evidence>
<comment type="catalytic activity">
    <reaction evidence="42">
        <text>(2E)-hexenoyl-[ACP] + NADPH + H(+) = hexanoyl-[ACP] + NADP(+)</text>
        <dbReference type="Rhea" id="RHEA:41832"/>
        <dbReference type="Rhea" id="RHEA-COMP:9631"/>
        <dbReference type="Rhea" id="RHEA-COMP:9632"/>
        <dbReference type="ChEBI" id="CHEBI:15378"/>
        <dbReference type="ChEBI" id="CHEBI:57783"/>
        <dbReference type="ChEBI" id="CHEBI:58349"/>
        <dbReference type="ChEBI" id="CHEBI:78458"/>
        <dbReference type="ChEBI" id="CHEBI:78459"/>
    </reaction>
    <physiologicalReaction direction="left-to-right" evidence="42">
        <dbReference type="Rhea" id="RHEA:41833"/>
    </physiologicalReaction>
</comment>
<dbReference type="Pfam" id="PF02801">
    <property type="entry name" value="Ketoacyl-synt_C"/>
    <property type="match status" value="1"/>
</dbReference>
<evidence type="ECO:0000256" key="21">
    <source>
        <dbReference type="ARBA" id="ARBA00023160"/>
    </source>
</evidence>
<evidence type="ECO:0000256" key="49">
    <source>
        <dbReference type="ARBA" id="ARBA00048506"/>
    </source>
</evidence>
<keyword evidence="22" id="KW-0511">Multifunctional enzyme</keyword>
<evidence type="ECO:0000256" key="26">
    <source>
        <dbReference type="ARBA" id="ARBA00023388"/>
    </source>
</evidence>
<comment type="catalytic activity">
    <reaction evidence="33">
        <text>acetyl-CoA + n malonyl-CoA + 2n NADPH + 2n H(+) = a long-chain fatty acid + (n+1) CoA + n CO2 + 2n NADP(+).</text>
        <dbReference type="EC" id="2.3.1.85"/>
    </reaction>
</comment>
<evidence type="ECO:0000256" key="2">
    <source>
        <dbReference type="ARBA" id="ARBA00012004"/>
    </source>
</evidence>
<dbReference type="InterPro" id="IPR042104">
    <property type="entry name" value="PKS_dehydratase_sf"/>
</dbReference>
<dbReference type="InterPro" id="IPR014031">
    <property type="entry name" value="Ketoacyl_synth_C"/>
</dbReference>
<keyword evidence="14" id="KW-0276">Fatty acid metabolism</keyword>
<evidence type="ECO:0000256" key="5">
    <source>
        <dbReference type="ARBA" id="ARBA00012948"/>
    </source>
</evidence>
<evidence type="ECO:0000256" key="27">
    <source>
        <dbReference type="ARBA" id="ARBA00023394"/>
    </source>
</evidence>
<dbReference type="Gene3D" id="3.40.50.1820">
    <property type="entry name" value="alpha/beta hydrolase"/>
    <property type="match status" value="1"/>
</dbReference>
<dbReference type="Gene3D" id="3.30.70.3290">
    <property type="match status" value="1"/>
</dbReference>
<dbReference type="SUPFAM" id="SSF47336">
    <property type="entry name" value="ACP-like"/>
    <property type="match status" value="1"/>
</dbReference>
<protein>
    <recommendedName>
        <fullName evidence="7">Fatty acid synthase</fullName>
        <ecNumber evidence="5">1.1.1.100</ecNumber>
        <ecNumber evidence="2">1.3.1.39</ecNumber>
        <ecNumber evidence="6">2.3.1.41</ecNumber>
        <ecNumber evidence="4">2.3.1.85</ecNumber>
        <ecNumber evidence="3">3.1.2.14</ecNumber>
    </recommendedName>
</protein>
<evidence type="ECO:0000256" key="15">
    <source>
        <dbReference type="ARBA" id="ARBA00022857"/>
    </source>
</evidence>
<keyword evidence="10" id="KW-0597">Phosphoprotein</keyword>
<comment type="catalytic activity">
    <reaction evidence="28">
        <text>(3R)-hydroxytetradecanoyl-[ACP] = (2E)-tetradecenoyl-[ACP] + H2O</text>
        <dbReference type="Rhea" id="RHEA:41892"/>
        <dbReference type="Rhea" id="RHEA-COMP:9646"/>
        <dbReference type="Rhea" id="RHEA-COMP:9647"/>
        <dbReference type="ChEBI" id="CHEBI:15377"/>
        <dbReference type="ChEBI" id="CHEBI:78474"/>
        <dbReference type="ChEBI" id="CHEBI:78475"/>
    </reaction>
    <physiologicalReaction direction="left-to-right" evidence="28">
        <dbReference type="Rhea" id="RHEA:41893"/>
    </physiologicalReaction>
</comment>
<comment type="catalytic activity">
    <reaction evidence="52">
        <text>holo-[ACP] + acetyl-CoA = acetyl-[ACP] + CoA</text>
        <dbReference type="Rhea" id="RHEA:41788"/>
        <dbReference type="Rhea" id="RHEA-COMP:9621"/>
        <dbReference type="Rhea" id="RHEA-COMP:9685"/>
        <dbReference type="ChEBI" id="CHEBI:57287"/>
        <dbReference type="ChEBI" id="CHEBI:57288"/>
        <dbReference type="ChEBI" id="CHEBI:64479"/>
        <dbReference type="ChEBI" id="CHEBI:78446"/>
        <dbReference type="EC" id="2.3.1.38"/>
    </reaction>
    <physiologicalReaction direction="left-to-right" evidence="52">
        <dbReference type="Rhea" id="RHEA:41789"/>
    </physiologicalReaction>
</comment>
<dbReference type="Pfam" id="PF21089">
    <property type="entry name" value="PKS_DH_N"/>
    <property type="match status" value="1"/>
</dbReference>
<comment type="catalytic activity">
    <reaction evidence="50">
        <text>3-oxohexanoyl-[ACP] + NADPH + H(+) = (3R)-hydroxyhexanoyl-[ACP] + NADP(+)</text>
        <dbReference type="Rhea" id="RHEA:41824"/>
        <dbReference type="Rhea" id="RHEA-COMP:9629"/>
        <dbReference type="Rhea" id="RHEA-COMP:9630"/>
        <dbReference type="ChEBI" id="CHEBI:15378"/>
        <dbReference type="ChEBI" id="CHEBI:57783"/>
        <dbReference type="ChEBI" id="CHEBI:58349"/>
        <dbReference type="ChEBI" id="CHEBI:78456"/>
        <dbReference type="ChEBI" id="CHEBI:78457"/>
    </reaction>
    <physiologicalReaction direction="left-to-right" evidence="50">
        <dbReference type="Rhea" id="RHEA:41825"/>
    </physiologicalReaction>
</comment>
<feature type="region of interest" description="C-terminal hotdog fold" evidence="64">
    <location>
        <begin position="1058"/>
        <end position="1187"/>
    </location>
</feature>
<evidence type="ECO:0000256" key="22">
    <source>
        <dbReference type="ARBA" id="ARBA00023268"/>
    </source>
</evidence>
<feature type="domain" description="Carrier" evidence="66">
    <location>
        <begin position="2061"/>
        <end position="2138"/>
    </location>
</feature>
<dbReference type="PROSITE" id="PS50075">
    <property type="entry name" value="CARRIER"/>
    <property type="match status" value="1"/>
</dbReference>
<evidence type="ECO:0000256" key="31">
    <source>
        <dbReference type="ARBA" id="ARBA00023402"/>
    </source>
</evidence>
<feature type="domain" description="Ketosynthase family 3 (KS3)" evidence="67">
    <location>
        <begin position="35"/>
        <end position="439"/>
    </location>
</feature>
<evidence type="ECO:0000256" key="16">
    <source>
        <dbReference type="ARBA" id="ARBA00022898"/>
    </source>
</evidence>
<evidence type="ECO:0000256" key="37">
    <source>
        <dbReference type="ARBA" id="ARBA00047440"/>
    </source>
</evidence>
<dbReference type="InterPro" id="IPR009081">
    <property type="entry name" value="PP-bd_ACP"/>
</dbReference>
<comment type="catalytic activity">
    <reaction evidence="51">
        <text>a 2,3-saturated acyl-[ACP] + NADP(+) = a (2E)-enoyl-[ACP] + NADPH + H(+)</text>
        <dbReference type="Rhea" id="RHEA:22564"/>
        <dbReference type="Rhea" id="RHEA-COMP:9925"/>
        <dbReference type="Rhea" id="RHEA-COMP:9926"/>
        <dbReference type="ChEBI" id="CHEBI:15378"/>
        <dbReference type="ChEBI" id="CHEBI:57783"/>
        <dbReference type="ChEBI" id="CHEBI:58349"/>
        <dbReference type="ChEBI" id="CHEBI:78784"/>
        <dbReference type="ChEBI" id="CHEBI:78785"/>
        <dbReference type="EC" id="1.3.1.39"/>
    </reaction>
    <physiologicalReaction direction="right-to-left" evidence="51">
        <dbReference type="Rhea" id="RHEA:22566"/>
    </physiologicalReaction>
</comment>
<dbReference type="InterPro" id="IPR016035">
    <property type="entry name" value="Acyl_Trfase/lysoPLipase"/>
</dbReference>
<evidence type="ECO:0000256" key="8">
    <source>
        <dbReference type="ARBA" id="ARBA00022450"/>
    </source>
</evidence>
<dbReference type="InterPro" id="IPR020843">
    <property type="entry name" value="ER"/>
</dbReference>
<evidence type="ECO:0000256" key="45">
    <source>
        <dbReference type="ARBA" id="ARBA00048051"/>
    </source>
</evidence>
<comment type="catalytic activity">
    <reaction evidence="59">
        <text>3-oxohexadecanoyl-[ACP] + NADPH + H(+) = (3R)-hydroxyhexadecanoyl-[ACP] + NADP(+)</text>
        <dbReference type="Rhea" id="RHEA:41904"/>
        <dbReference type="Rhea" id="RHEA-COMP:9649"/>
        <dbReference type="Rhea" id="RHEA-COMP:9650"/>
        <dbReference type="ChEBI" id="CHEBI:15378"/>
        <dbReference type="ChEBI" id="CHEBI:57783"/>
        <dbReference type="ChEBI" id="CHEBI:58349"/>
        <dbReference type="ChEBI" id="CHEBI:78478"/>
        <dbReference type="ChEBI" id="CHEBI:78480"/>
    </reaction>
    <physiologicalReaction direction="left-to-right" evidence="59">
        <dbReference type="Rhea" id="RHEA:41905"/>
    </physiologicalReaction>
</comment>
<comment type="catalytic activity">
    <reaction evidence="57">
        <text>(2E)-tetradecenoyl-[ACP] + NADPH + H(+) = tetradecanoyl-[ACP] + NADP(+)</text>
        <dbReference type="Rhea" id="RHEA:41896"/>
        <dbReference type="Rhea" id="RHEA-COMP:9647"/>
        <dbReference type="Rhea" id="RHEA-COMP:9648"/>
        <dbReference type="ChEBI" id="CHEBI:15378"/>
        <dbReference type="ChEBI" id="CHEBI:57783"/>
        <dbReference type="ChEBI" id="CHEBI:58349"/>
        <dbReference type="ChEBI" id="CHEBI:78475"/>
        <dbReference type="ChEBI" id="CHEBI:78477"/>
    </reaction>
    <physiologicalReaction direction="left-to-right" evidence="57">
        <dbReference type="Rhea" id="RHEA:41897"/>
    </physiologicalReaction>
</comment>
<evidence type="ECO:0000313" key="69">
    <source>
        <dbReference type="EMBL" id="QPF20888.1"/>
    </source>
</evidence>
<reference evidence="69" key="1">
    <citation type="journal article" date="2020" name="J. Therm. Biol.">
        <title>Cold stress regulates lipid metabolism via AMPK signalling in Cherax quadricarinatus.</title>
        <authorList>
            <person name="Wu D."/>
            <person name="Liu Z."/>
            <person name="Yu P."/>
            <person name="Huang Y."/>
            <person name="Cai M."/>
            <person name="Zhang M."/>
            <person name="Zhao Y."/>
        </authorList>
    </citation>
    <scope>NUCLEOTIDE SEQUENCE</scope>
</reference>
<dbReference type="InterPro" id="IPR016036">
    <property type="entry name" value="Malonyl_transacylase_ACP-bd"/>
</dbReference>
<dbReference type="SUPFAM" id="SSF53901">
    <property type="entry name" value="Thiolase-like"/>
    <property type="match status" value="1"/>
</dbReference>
<dbReference type="SMART" id="SM00823">
    <property type="entry name" value="PKS_PP"/>
    <property type="match status" value="1"/>
</dbReference>
<dbReference type="SUPFAM" id="SSF50129">
    <property type="entry name" value="GroES-like"/>
    <property type="match status" value="1"/>
</dbReference>
<comment type="catalytic activity">
    <reaction evidence="62">
        <text>(2E)-decenoyl-[ACP] + NADPH + H(+) = decanoyl-[ACP] + NADP(+)</text>
        <dbReference type="Rhea" id="RHEA:41864"/>
        <dbReference type="Rhea" id="RHEA-COMP:9639"/>
        <dbReference type="Rhea" id="RHEA-COMP:9640"/>
        <dbReference type="ChEBI" id="CHEBI:15378"/>
        <dbReference type="ChEBI" id="CHEBI:57783"/>
        <dbReference type="ChEBI" id="CHEBI:58349"/>
        <dbReference type="ChEBI" id="CHEBI:78467"/>
        <dbReference type="ChEBI" id="CHEBI:78468"/>
    </reaction>
    <physiologicalReaction direction="left-to-right" evidence="62">
        <dbReference type="Rhea" id="RHEA:41865"/>
    </physiologicalReaction>
</comment>
<comment type="catalytic activity">
    <reaction evidence="34">
        <text>3-oxooctadecanoyl-[ACP] + NADPH + H(+) = (3R)-hydroxyoctadecanoyl-[ACP] + NADP(+)</text>
        <dbReference type="Rhea" id="RHEA:41920"/>
        <dbReference type="Rhea" id="RHEA-COMP:9653"/>
        <dbReference type="Rhea" id="RHEA-COMP:9654"/>
        <dbReference type="ChEBI" id="CHEBI:15378"/>
        <dbReference type="ChEBI" id="CHEBI:57783"/>
        <dbReference type="ChEBI" id="CHEBI:58349"/>
        <dbReference type="ChEBI" id="CHEBI:78487"/>
        <dbReference type="ChEBI" id="CHEBI:78488"/>
    </reaction>
    <physiologicalReaction direction="left-to-right" evidence="34">
        <dbReference type="Rhea" id="RHEA:41921"/>
    </physiologicalReaction>
</comment>
<dbReference type="SMART" id="SM00827">
    <property type="entry name" value="PKS_AT"/>
    <property type="match status" value="1"/>
</dbReference>
<dbReference type="InterPro" id="IPR050091">
    <property type="entry name" value="PKS_NRPS_Biosynth_Enz"/>
</dbReference>
<dbReference type="PANTHER" id="PTHR43775">
    <property type="entry name" value="FATTY ACID SYNTHASE"/>
    <property type="match status" value="1"/>
</dbReference>
<comment type="catalytic activity">
    <reaction evidence="40">
        <text>dodecanoyl-[ACP] + malonyl-[ACP] + H(+) = 3-oxotetradecanoyl-[ACP] + holo-[ACP] + CO2</text>
        <dbReference type="Rhea" id="RHEA:41884"/>
        <dbReference type="Rhea" id="RHEA-COMP:9623"/>
        <dbReference type="Rhea" id="RHEA-COMP:9644"/>
        <dbReference type="Rhea" id="RHEA-COMP:9645"/>
        <dbReference type="Rhea" id="RHEA-COMP:9685"/>
        <dbReference type="ChEBI" id="CHEBI:15378"/>
        <dbReference type="ChEBI" id="CHEBI:16526"/>
        <dbReference type="ChEBI" id="CHEBI:64479"/>
        <dbReference type="ChEBI" id="CHEBI:65264"/>
        <dbReference type="ChEBI" id="CHEBI:78449"/>
        <dbReference type="ChEBI" id="CHEBI:78473"/>
    </reaction>
    <physiologicalReaction direction="left-to-right" evidence="40">
        <dbReference type="Rhea" id="RHEA:41885"/>
    </physiologicalReaction>
</comment>
<dbReference type="Gene3D" id="3.40.50.720">
    <property type="entry name" value="NAD(P)-binding Rossmann-like Domain"/>
    <property type="match status" value="1"/>
</dbReference>
<dbReference type="InterPro" id="IPR014030">
    <property type="entry name" value="Ketoacyl_synth_N"/>
</dbReference>
<keyword evidence="16" id="KW-0663">Pyridoxal phosphate</keyword>
<comment type="pathway">
    <text evidence="1">Lipid metabolism.</text>
</comment>
<comment type="catalytic activity">
    <reaction evidence="38">
        <text>tetradecanoyl-[ACP] + malonyl-[ACP] + H(+) = 3-oxohexadecanoyl-[ACP] + holo-[ACP] + CO2</text>
        <dbReference type="Rhea" id="RHEA:41900"/>
        <dbReference type="Rhea" id="RHEA-COMP:9623"/>
        <dbReference type="Rhea" id="RHEA-COMP:9648"/>
        <dbReference type="Rhea" id="RHEA-COMP:9649"/>
        <dbReference type="Rhea" id="RHEA-COMP:9685"/>
        <dbReference type="ChEBI" id="CHEBI:15378"/>
        <dbReference type="ChEBI" id="CHEBI:16526"/>
        <dbReference type="ChEBI" id="CHEBI:64479"/>
        <dbReference type="ChEBI" id="CHEBI:78449"/>
        <dbReference type="ChEBI" id="CHEBI:78477"/>
        <dbReference type="ChEBI" id="CHEBI:78478"/>
    </reaction>
    <physiologicalReaction direction="left-to-right" evidence="38">
        <dbReference type="Rhea" id="RHEA:41901"/>
    </physiologicalReaction>
</comment>
<dbReference type="Pfam" id="PF00698">
    <property type="entry name" value="Acyl_transf_1"/>
    <property type="match status" value="1"/>
</dbReference>
<evidence type="ECO:0000256" key="63">
    <source>
        <dbReference type="ARBA" id="ARBA00049533"/>
    </source>
</evidence>
<sequence>MPAYAETLTETKPEDPAMITPLNDDIKRSSGARGREGVVISGMSGRFPESNNIEEFANNLFSGVDMVTEDGRRWVPGIHNLPKRSGKLPDLTHFDSAFFSVSPRQAHAMDPQLRLLLELTYEAIVDAGMNPSELRGRRVGVYVGVSSSESEEAWTADPAVSGYALTGCCRAMFPNRLSYTFDFKGPSFAIDTACSSSMVALQTAWLALSDGEIEAAVVGGTNLTLKPQNSMQFNALNMLASDGKCKSFDASGDGYVRSEAAAVIFLQRASEARRVYAHVVHARANTDGHKGEGVTFPSGKVQRDLMQDLYSHAGISPLDVTYIEAHGTGTKAGDPQEVGALAEVFCPGRSTPLLMGSVKSNMGHSEPASGLCSIVKVLLAMQRKELPGNLHFSSPNPNIPPLLDGRIKVVSKNTPWSGGYAAVNSFGFGGANVHVLLRSPEDFVKPASPSHSRGILIPSTQRINPASSSSSGMSEECNFNMNATEKLNQEDSTFSKQPRLVVASGRTEEAVTTLLEGIKNMATPALCGLLDKLSDMPTNSHPTRGYVVINSEKEVLQVSDVSPTPRPLWLVFSGMGSQWSGCGRALFCLPVFAASIRRCHAALLPLGLDLTQILTSEDPSVMSSTAASFSAIAAMQVGLVDLLKHVGVPEVAGVVGHSVGELGCAYADGALAAEQTVLAAYWRGRAVQEATLPPGAMAAVGLSAEAAEKWCKDGVVVACHNAHDSVTLSGPKEAIEEVLEKLTAEGIFCRAVKSEGVAFHHPSLKAAAPCLLQELSKVILCARQRSSRWISSSVPETRWSEPGVNFASPEYLVNNLLSPVLFAEALEKIPADAVVVEVSPHGLLQAILRRSMPQAVPIPLIRKDAKCPLTHFLEALGKMYMCGVSMDVSTLYPPLPMPVPHSTPSIASLIRWDHSQEWDVARFSTSPAGSEYEVKVDLESEEHHYLEGHTIDGRIIFPATGYLVLAWQALCRLKGTQWNETPVTFSNVTLHQATVLSSSTNTPAAATTLVVRILLVKGEFEVVVGDSVAVSGCIHLGADHTGESKHLLDILASAAEGNGEILLQKDVYKELRLRGYHYGGLFQGIAETDLKGTHGKLMWKENWVAFLDTMLQFSLLGVKQRALMLPTRIRKISVNPSKLLDHIKQEPDPKTVMVQQNSHVGVIACEGVVIQGLKATLAPRRPIQDRPLLETYQFVPLHLTDHHQISSRMTAETSLGVLVDIAIENSLGLGLKVVESISQTITSTVLETSVALTLTNLLILKPQLKVDYILHTADKLSGEEEQQLGSAGVVVKADLASSLSPPPHLLILHQCQDKEIVDKLSYGSFIMTNNEDMGEILKEAGCYEIASVQKIGMKLFRKRQVEGPHTTLEVCGTDTDFSWVEMLKEKTLAPTKENLWLVSSGDASSGILGLLNCLRKEPGGEKIRCLFVPEGKAVISSTLLAHDLAVNVCFDGVWGTYRHLSLGQLAPQPSKHALLNVATRGDLASLTWFQMGSLHSYDKADDGLRLCEVYYAPLNFRDVMLATGKLPPDALPGDLATKECILGLEFSGVSEGKRVMGLVAAGGLATNVRADPLLTWSVPASWSLKDAATVPVVYATAYYALVVRGGLRQGESVLIHAGSGGVGQAAISIALAHSCTVYTTISTTQKKEFLQKRFPQLKDENFANSRDVSFEYAVLERTGGRGVDIVLNSLAGDLLQASVRCLKEHGRFLEIGKADLSNNTALGMAIFLKNVTFHGILLDALFDASPEERQRLNQLVVKGLKTKVVTPLPSTLFTRDCAEDAFRYMATGKHIGKVLLEVKPEVTGESSILTDTNSVLAVPRVIAQAHMVYVITGGLGGLGLELAGWLISRGAKKLVLTSRRGITTGYQALCMRRWLNSGVSVRVMTQDASTHAGATILLKMAAEEGPVGGIFHLAVVLQDALLENQTAEMFHAVNAVKGEGAQALDAASRTLCPHLHIWVAFSSVTCGRGNAGQTNYGWANSVCERVVEQRVQAGLPGVAVQWGGIGEVGILASTLGDVEVGGTKPQPVRSVLECLDVLFLNSSPIVSSLCPLTKSSAKTDASGSTSLVKAVANILGMKNVSKAPLDVTLGDLGLDSLMSVEVKQTLEREADLVLTAPQVRDLTLRMLQDMDKQAGTSGQTTADGPDVSSAKSAVKPKLEELQVLPQPWLMLPLVAESRVTVLRETGSSHVPLFLAAPIQGTAVPLTEVAQGLDQPVYGLQYPPDVSHQSITDMAKVLVQELQQLHPSGDFAIGGYSFGTAVALEMTRLLEAENRVPISIVLLDGSQSYVSGIIKGYKSRHVSSAPDQESSRANNEIQDQVEMLIVFAMQFTSVDPTTLKKALLGLKSWDERVNQVAELITQKRAEADVALHQNDQQQAVKAAELLYKRLLAGNKHKADGCLTPPTLLVRARDNLQAAALGHDYGLGKIIGGTLKIEEIAGTHESFILGSSGRQVASLVQTFLQEASSITPHEAEH</sequence>
<comment type="catalytic activity">
    <reaction evidence="36">
        <text>a (3R)-hydroxyacyl-[ACP] + NADP(+) = a 3-oxoacyl-[ACP] + NADPH + H(+)</text>
        <dbReference type="Rhea" id="RHEA:17397"/>
        <dbReference type="Rhea" id="RHEA-COMP:9916"/>
        <dbReference type="Rhea" id="RHEA-COMP:9945"/>
        <dbReference type="ChEBI" id="CHEBI:15378"/>
        <dbReference type="ChEBI" id="CHEBI:57783"/>
        <dbReference type="ChEBI" id="CHEBI:58349"/>
        <dbReference type="ChEBI" id="CHEBI:78776"/>
        <dbReference type="ChEBI" id="CHEBI:78827"/>
        <dbReference type="EC" id="1.1.1.100"/>
    </reaction>
    <physiologicalReaction direction="right-to-left" evidence="36">
        <dbReference type="Rhea" id="RHEA:17399"/>
    </physiologicalReaction>
</comment>
<evidence type="ECO:0000256" key="23">
    <source>
        <dbReference type="ARBA" id="ARBA00023332"/>
    </source>
</evidence>
<comment type="catalytic activity">
    <reaction evidence="29">
        <text>(3R)-hydroxyoctadecanoyl-[ACP] = (2E)-octadecenoyl-[ACP] + H2O</text>
        <dbReference type="Rhea" id="RHEA:41924"/>
        <dbReference type="Rhea" id="RHEA-COMP:9654"/>
        <dbReference type="Rhea" id="RHEA-COMP:9655"/>
        <dbReference type="ChEBI" id="CHEBI:15377"/>
        <dbReference type="ChEBI" id="CHEBI:78488"/>
        <dbReference type="ChEBI" id="CHEBI:78489"/>
    </reaction>
    <physiologicalReaction direction="left-to-right" evidence="29">
        <dbReference type="Rhea" id="RHEA:41925"/>
    </physiologicalReaction>
</comment>
<dbReference type="EC" id="1.1.1.100" evidence="5"/>
<evidence type="ECO:0000256" key="4">
    <source>
        <dbReference type="ARBA" id="ARBA00012873"/>
    </source>
</evidence>
<dbReference type="CTD" id="33524"/>
<evidence type="ECO:0000259" key="67">
    <source>
        <dbReference type="PROSITE" id="PS52004"/>
    </source>
</evidence>
<evidence type="ECO:0000256" key="55">
    <source>
        <dbReference type="ARBA" id="ARBA00049019"/>
    </source>
</evidence>